<keyword evidence="3" id="KW-0479">Metal-binding</keyword>
<dbReference type="AlphaFoldDB" id="A0A8D2LFT9"/>
<name>A0A8D2LFT9_VARKO</name>
<sequence length="297" mass="31077">MTCQNCVDAVRTALDGVPGLQVLDIQLDNQSVLVDTTLTTEKVQNLLESTGRATVLKGMGSAEPGKSRLDSLWLALPRASSPFCDGGQSESSHNSNPVTGGFLAGPLGSAAVAMVSGRGSVQGVVRFLQVSPQRCLVDGTVDGLAPGLHGLHVHDFGDISRGCDSCGEHFNPDGERHGGPGDAQRHAGDLGNILASADGRASFRMEDSRLKVHEIIGRSLVIDAGEDDLGRGSHPLSKITGNSGERVACGIIARSAGLFQNPKKICTCDGVTLWEERECPSAARRGQRATSLPTPHL</sequence>
<dbReference type="Ensembl" id="ENSVKKT00000021877.1">
    <property type="protein sequence ID" value="ENSVKKP00000021345.1"/>
    <property type="gene ID" value="ENSVKKG00000014292.1"/>
</dbReference>
<dbReference type="InterPro" id="IPR006121">
    <property type="entry name" value="HMA_dom"/>
</dbReference>
<reference evidence="10" key="2">
    <citation type="submission" date="2025-09" db="UniProtKB">
        <authorList>
            <consortium name="Ensembl"/>
        </authorList>
    </citation>
    <scope>IDENTIFICATION</scope>
</reference>
<evidence type="ECO:0000256" key="5">
    <source>
        <dbReference type="ARBA" id="ARBA00023008"/>
    </source>
</evidence>
<reference evidence="10" key="1">
    <citation type="submission" date="2025-08" db="UniProtKB">
        <authorList>
            <consortium name="Ensembl"/>
        </authorList>
    </citation>
    <scope>IDENTIFICATION</scope>
</reference>
<organism evidence="10 11">
    <name type="scientific">Varanus komodoensis</name>
    <name type="common">Komodo dragon</name>
    <dbReference type="NCBI Taxonomy" id="61221"/>
    <lineage>
        <taxon>Eukaryota</taxon>
        <taxon>Metazoa</taxon>
        <taxon>Chordata</taxon>
        <taxon>Craniata</taxon>
        <taxon>Vertebrata</taxon>
        <taxon>Euteleostomi</taxon>
        <taxon>Lepidosauria</taxon>
        <taxon>Squamata</taxon>
        <taxon>Bifurcata</taxon>
        <taxon>Unidentata</taxon>
        <taxon>Episquamata</taxon>
        <taxon>Toxicofera</taxon>
        <taxon>Anguimorpha</taxon>
        <taxon>Paleoanguimorpha</taxon>
        <taxon>Varanoidea</taxon>
        <taxon>Varanidae</taxon>
        <taxon>Varanus</taxon>
    </lineage>
</organism>
<evidence type="ECO:0000256" key="1">
    <source>
        <dbReference type="ARBA" id="ARBA00001947"/>
    </source>
</evidence>
<dbReference type="CDD" id="cd00371">
    <property type="entry name" value="HMA"/>
    <property type="match status" value="1"/>
</dbReference>
<evidence type="ECO:0000313" key="10">
    <source>
        <dbReference type="Ensembl" id="ENSVKKP00000021345.1"/>
    </source>
</evidence>
<dbReference type="InterPro" id="IPR018152">
    <property type="entry name" value="SOD_Cu/Zn_BS"/>
</dbReference>
<evidence type="ECO:0000256" key="3">
    <source>
        <dbReference type="ARBA" id="ARBA00022723"/>
    </source>
</evidence>
<keyword evidence="5" id="KW-0186">Copper</keyword>
<dbReference type="CDD" id="cd00305">
    <property type="entry name" value="Cu-Zn_Superoxide_Dismutase"/>
    <property type="match status" value="1"/>
</dbReference>
<dbReference type="Gene3D" id="2.60.40.200">
    <property type="entry name" value="Superoxide dismutase, copper/zinc binding domain"/>
    <property type="match status" value="1"/>
</dbReference>
<dbReference type="OMA" id="HTEPLGG"/>
<dbReference type="PROSITE" id="PS50846">
    <property type="entry name" value="HMA_2"/>
    <property type="match status" value="1"/>
</dbReference>
<keyword evidence="11" id="KW-1185">Reference proteome</keyword>
<feature type="domain" description="HMA" evidence="9">
    <location>
        <begin position="1"/>
        <end position="55"/>
    </location>
</feature>
<comment type="similarity">
    <text evidence="7">In the C-terminal section; belongs to the Cu-Zn superoxide dismutase family.</text>
</comment>
<comment type="cofactor">
    <cofactor evidence="2">
        <name>Cu(2+)</name>
        <dbReference type="ChEBI" id="CHEBI:29036"/>
    </cofactor>
</comment>
<evidence type="ECO:0000259" key="9">
    <source>
        <dbReference type="PROSITE" id="PS50846"/>
    </source>
</evidence>
<dbReference type="SUPFAM" id="SSF55008">
    <property type="entry name" value="HMA, heavy metal-associated domain"/>
    <property type="match status" value="1"/>
</dbReference>
<comment type="cofactor">
    <cofactor evidence="1">
        <name>Zn(2+)</name>
        <dbReference type="ChEBI" id="CHEBI:29105"/>
    </cofactor>
</comment>
<dbReference type="InterPro" id="IPR024134">
    <property type="entry name" value="SOD_Cu/Zn_/chaperone"/>
</dbReference>
<evidence type="ECO:0000313" key="11">
    <source>
        <dbReference type="Proteomes" id="UP000694545"/>
    </source>
</evidence>
<dbReference type="Proteomes" id="UP000694545">
    <property type="component" value="Unplaced"/>
</dbReference>
<dbReference type="PRINTS" id="PR00068">
    <property type="entry name" value="CUZNDISMTASE"/>
</dbReference>
<evidence type="ECO:0000256" key="7">
    <source>
        <dbReference type="ARBA" id="ARBA00025798"/>
    </source>
</evidence>
<keyword evidence="4" id="KW-0862">Zinc</keyword>
<dbReference type="Pfam" id="PF00080">
    <property type="entry name" value="Sod_Cu"/>
    <property type="match status" value="1"/>
</dbReference>
<accession>A0A8D2LFT9</accession>
<evidence type="ECO:0000256" key="6">
    <source>
        <dbReference type="ARBA" id="ARBA00023157"/>
    </source>
</evidence>
<protein>
    <recommendedName>
        <fullName evidence="8">Superoxide dismutase copper chaperone</fullName>
    </recommendedName>
</protein>
<dbReference type="InterPro" id="IPR036423">
    <property type="entry name" value="SOD-like_Cu/Zn_dom_sf"/>
</dbReference>
<dbReference type="PROSITE" id="PS00332">
    <property type="entry name" value="SOD_CU_ZN_2"/>
    <property type="match status" value="1"/>
</dbReference>
<dbReference type="Gene3D" id="3.30.70.100">
    <property type="match status" value="1"/>
</dbReference>
<dbReference type="FunFam" id="2.60.40.200:FF:000004">
    <property type="entry name" value="Copper chaperone for superoxide dismutase"/>
    <property type="match status" value="1"/>
</dbReference>
<keyword evidence="6" id="KW-1015">Disulfide bond</keyword>
<dbReference type="InterPro" id="IPR001424">
    <property type="entry name" value="SOD_Cu_Zn_dom"/>
</dbReference>
<proteinExistence type="inferred from homology"/>
<dbReference type="GO" id="GO:0006801">
    <property type="term" value="P:superoxide metabolic process"/>
    <property type="evidence" value="ECO:0007669"/>
    <property type="project" value="InterPro"/>
</dbReference>
<dbReference type="PANTHER" id="PTHR10003">
    <property type="entry name" value="SUPEROXIDE DISMUTASE CU-ZN -RELATED"/>
    <property type="match status" value="1"/>
</dbReference>
<dbReference type="GO" id="GO:0005507">
    <property type="term" value="F:copper ion binding"/>
    <property type="evidence" value="ECO:0007669"/>
    <property type="project" value="InterPro"/>
</dbReference>
<dbReference type="Pfam" id="PF00403">
    <property type="entry name" value="HMA"/>
    <property type="match status" value="1"/>
</dbReference>
<dbReference type="SUPFAM" id="SSF49329">
    <property type="entry name" value="Cu,Zn superoxide dismutase-like"/>
    <property type="match status" value="1"/>
</dbReference>
<evidence type="ECO:0000256" key="4">
    <source>
        <dbReference type="ARBA" id="ARBA00022833"/>
    </source>
</evidence>
<evidence type="ECO:0000256" key="2">
    <source>
        <dbReference type="ARBA" id="ARBA00001973"/>
    </source>
</evidence>
<evidence type="ECO:0000256" key="8">
    <source>
        <dbReference type="ARBA" id="ARBA00032899"/>
    </source>
</evidence>
<dbReference type="InterPro" id="IPR036163">
    <property type="entry name" value="HMA_dom_sf"/>
</dbReference>